<reference evidence="1" key="2">
    <citation type="journal article" date="2023" name="IMA Fungus">
        <title>Comparative genomic study of the Penicillium genus elucidates a diverse pangenome and 15 lateral gene transfer events.</title>
        <authorList>
            <person name="Petersen C."/>
            <person name="Sorensen T."/>
            <person name="Nielsen M.R."/>
            <person name="Sondergaard T.E."/>
            <person name="Sorensen J.L."/>
            <person name="Fitzpatrick D.A."/>
            <person name="Frisvad J.C."/>
            <person name="Nielsen K.L."/>
        </authorList>
    </citation>
    <scope>NUCLEOTIDE SEQUENCE</scope>
    <source>
        <strain evidence="1">IBT 19713</strain>
    </source>
</reference>
<accession>A0A9W9P7K5</accession>
<proteinExistence type="predicted"/>
<dbReference type="GeneID" id="83200255"/>
<organism evidence="1 2">
    <name type="scientific">Penicillium chermesinum</name>
    <dbReference type="NCBI Taxonomy" id="63820"/>
    <lineage>
        <taxon>Eukaryota</taxon>
        <taxon>Fungi</taxon>
        <taxon>Dikarya</taxon>
        <taxon>Ascomycota</taxon>
        <taxon>Pezizomycotina</taxon>
        <taxon>Eurotiomycetes</taxon>
        <taxon>Eurotiomycetidae</taxon>
        <taxon>Eurotiales</taxon>
        <taxon>Aspergillaceae</taxon>
        <taxon>Penicillium</taxon>
    </lineage>
</organism>
<keyword evidence="2" id="KW-1185">Reference proteome</keyword>
<comment type="caution">
    <text evidence="1">The sequence shown here is derived from an EMBL/GenBank/DDBJ whole genome shotgun (WGS) entry which is preliminary data.</text>
</comment>
<dbReference type="EMBL" id="JAPQKS010000003">
    <property type="protein sequence ID" value="KAJ5239036.1"/>
    <property type="molecule type" value="Genomic_DNA"/>
</dbReference>
<evidence type="ECO:0000313" key="1">
    <source>
        <dbReference type="EMBL" id="KAJ5239036.1"/>
    </source>
</evidence>
<gene>
    <name evidence="1" type="ORF">N7468_003655</name>
</gene>
<dbReference type="AlphaFoldDB" id="A0A9W9P7K5"/>
<dbReference type="Proteomes" id="UP001150941">
    <property type="component" value="Unassembled WGS sequence"/>
</dbReference>
<name>A0A9W9P7K5_9EURO</name>
<dbReference type="RefSeq" id="XP_058331955.1">
    <property type="nucleotide sequence ID" value="XM_058472952.1"/>
</dbReference>
<sequence length="104" mass="11267">MLPCAVSILLGKFNPLKHEMIVKRFGSTLHVPQSLLSPLRWRLCLLLATGLPRQCKLGTESKPLGSGLAIHSPGLSTFSPRRSGLPTAARPVHARGMFSLSQNN</sequence>
<reference evidence="1" key="1">
    <citation type="submission" date="2022-11" db="EMBL/GenBank/DDBJ databases">
        <authorList>
            <person name="Petersen C."/>
        </authorList>
    </citation>
    <scope>NUCLEOTIDE SEQUENCE</scope>
    <source>
        <strain evidence="1">IBT 19713</strain>
    </source>
</reference>
<protein>
    <submittedName>
        <fullName evidence="1">Uncharacterized protein</fullName>
    </submittedName>
</protein>
<evidence type="ECO:0000313" key="2">
    <source>
        <dbReference type="Proteomes" id="UP001150941"/>
    </source>
</evidence>